<evidence type="ECO:0000313" key="4">
    <source>
        <dbReference type="EMBL" id="AFU02213.1"/>
    </source>
</evidence>
<dbReference type="HOGENOM" id="CLU_114921_2_0_11"/>
<dbReference type="Gene3D" id="2.30.110.10">
    <property type="entry name" value="Electron Transport, Fmn-binding Protein, Chain A"/>
    <property type="match status" value="1"/>
</dbReference>
<gene>
    <name evidence="4" type="ORF">O3I_021270</name>
</gene>
<evidence type="ECO:0000313" key="5">
    <source>
        <dbReference type="Proteomes" id="UP000006304"/>
    </source>
</evidence>
<dbReference type="RefSeq" id="WP_014985068.1">
    <property type="nucleotide sequence ID" value="NC_018681.1"/>
</dbReference>
<dbReference type="PANTHER" id="PTHR39428:SF1">
    <property type="entry name" value="F420H(2)-DEPENDENT QUINONE REDUCTASE RV1261C"/>
    <property type="match status" value="1"/>
</dbReference>
<dbReference type="InterPro" id="IPR012349">
    <property type="entry name" value="Split_barrel_FMN-bd"/>
</dbReference>
<evidence type="ECO:0000256" key="3">
    <source>
        <dbReference type="SAM" id="MobiDB-lite"/>
    </source>
</evidence>
<evidence type="ECO:0000256" key="2">
    <source>
        <dbReference type="ARBA" id="ARBA00049106"/>
    </source>
</evidence>
<dbReference type="GO" id="GO:0005886">
    <property type="term" value="C:plasma membrane"/>
    <property type="evidence" value="ECO:0007669"/>
    <property type="project" value="TreeGrafter"/>
</dbReference>
<dbReference type="AlphaFoldDB" id="K0EQZ5"/>
<dbReference type="InterPro" id="IPR004378">
    <property type="entry name" value="F420H2_quin_Rdtase"/>
</dbReference>
<evidence type="ECO:0000256" key="1">
    <source>
        <dbReference type="ARBA" id="ARBA00008710"/>
    </source>
</evidence>
<organism evidence="4 5">
    <name type="scientific">Nocardia brasiliensis (strain ATCC 700358 / HUJEG-1)</name>
    <dbReference type="NCBI Taxonomy" id="1133849"/>
    <lineage>
        <taxon>Bacteria</taxon>
        <taxon>Bacillati</taxon>
        <taxon>Actinomycetota</taxon>
        <taxon>Actinomycetes</taxon>
        <taxon>Mycobacteriales</taxon>
        <taxon>Nocardiaceae</taxon>
        <taxon>Nocardia</taxon>
    </lineage>
</organism>
<dbReference type="eggNOG" id="COG3945">
    <property type="taxonomic scope" value="Bacteria"/>
</dbReference>
<sequence length="181" mass="19968">MSEIESTAAPAEQTAITDYDDPNAPWNQEWDPAVGIADWNDDVIAEFRANSGKVGGAYAGGDLILLTTTGAKSGKRHTIPLGPGYRGDIMYVSSFMEDRYPAWWHNIKVNPQVTIELRDKTYRGTGKVLEGADYAEFATWVLADNALLADFQSKVDRPIPLVLLTLDSEIACRTSDREELT</sequence>
<evidence type="ECO:0008006" key="6">
    <source>
        <dbReference type="Google" id="ProtNLM"/>
    </source>
</evidence>
<dbReference type="GO" id="GO:0016491">
    <property type="term" value="F:oxidoreductase activity"/>
    <property type="evidence" value="ECO:0007669"/>
    <property type="project" value="InterPro"/>
</dbReference>
<dbReference type="Pfam" id="PF04075">
    <property type="entry name" value="F420H2_quin_red"/>
    <property type="match status" value="1"/>
</dbReference>
<keyword evidence="5" id="KW-1185">Reference proteome</keyword>
<dbReference type="KEGG" id="nbr:O3I_021270"/>
<dbReference type="PANTHER" id="PTHR39428">
    <property type="entry name" value="F420H(2)-DEPENDENT QUINONE REDUCTASE RV1261C"/>
    <property type="match status" value="1"/>
</dbReference>
<proteinExistence type="inferred from homology"/>
<comment type="similarity">
    <text evidence="1">Belongs to the F420H(2)-dependent quinone reductase family.</text>
</comment>
<name>K0EQZ5_NOCB7</name>
<comment type="catalytic activity">
    <reaction evidence="2">
        <text>oxidized coenzyme F420-(gamma-L-Glu)(n) + a quinol + H(+) = reduced coenzyme F420-(gamma-L-Glu)(n) + a quinone</text>
        <dbReference type="Rhea" id="RHEA:39663"/>
        <dbReference type="Rhea" id="RHEA-COMP:12939"/>
        <dbReference type="Rhea" id="RHEA-COMP:14378"/>
        <dbReference type="ChEBI" id="CHEBI:15378"/>
        <dbReference type="ChEBI" id="CHEBI:24646"/>
        <dbReference type="ChEBI" id="CHEBI:132124"/>
        <dbReference type="ChEBI" id="CHEBI:133980"/>
        <dbReference type="ChEBI" id="CHEBI:139511"/>
    </reaction>
</comment>
<accession>K0EQZ5</accession>
<dbReference type="NCBIfam" id="TIGR00026">
    <property type="entry name" value="hi_GC_TIGR00026"/>
    <property type="match status" value="1"/>
</dbReference>
<dbReference type="EMBL" id="CP003876">
    <property type="protein sequence ID" value="AFU02213.1"/>
    <property type="molecule type" value="Genomic_DNA"/>
</dbReference>
<dbReference type="GO" id="GO:0070967">
    <property type="term" value="F:coenzyme F420 binding"/>
    <property type="evidence" value="ECO:0007669"/>
    <property type="project" value="TreeGrafter"/>
</dbReference>
<reference evidence="4 5" key="1">
    <citation type="journal article" date="2012" name="J. Bacteriol.">
        <title>Complete genome sequence of Nocardia brasiliensis HUJEG-1.</title>
        <authorList>
            <person name="Vera-Cabrera L."/>
            <person name="Ortiz-Lopez R."/>
            <person name="Elizondo-Gonzalez R."/>
            <person name="Perez-Maya A.A."/>
            <person name="Ocampo-Candiani J."/>
        </authorList>
    </citation>
    <scope>NUCLEOTIDE SEQUENCE [LARGE SCALE GENOMIC DNA]</scope>
    <source>
        <strain evidence="5">ATCC 700358</strain>
    </source>
</reference>
<dbReference type="STRING" id="1133849.O3I_021270"/>
<dbReference type="Proteomes" id="UP000006304">
    <property type="component" value="Chromosome"/>
</dbReference>
<feature type="region of interest" description="Disordered" evidence="3">
    <location>
        <begin position="1"/>
        <end position="24"/>
    </location>
</feature>
<protein>
    <recommendedName>
        <fullName evidence="6">Nitroreductase family deazaflavin-dependent oxidoreductase</fullName>
    </recommendedName>
</protein>